<dbReference type="Proteomes" id="UP001152759">
    <property type="component" value="Chromosome 7"/>
</dbReference>
<evidence type="ECO:0000313" key="11">
    <source>
        <dbReference type="Proteomes" id="UP001152759"/>
    </source>
</evidence>
<evidence type="ECO:0000256" key="7">
    <source>
        <dbReference type="ARBA" id="ARBA00023180"/>
    </source>
</evidence>
<sequence>MRFLFFFLFPTSHILTYSSVYEQSVEFYEDFFVSLAFDVCKNTVLQSKQTLFHVVDFNCNPAVPSLVKLLHESSIQTVLINDPRKLTNSKFSGHRSNLIFFLNNLGELLSLILNFGTRQDKFKNSQQKIILDKLNPEKVSNFSRYNRGVKNNDCELFDVLPRYCIRFDGIPMEPELRGACDETIDIISDDLWDTSILPDSVYHMTRGLYENKIWNSKNHLIFMIHKYQRDYPNAAPNSLPTERFQKFVDFQNTTFCNLGENTGADQKFHFKFFWRFFRGLKTVICSLEGCEKYDPFTEQIASYKGGKNESYFDFSWSNMHEKPISLLSDVVGGEVAIENYRVWPYFLNILDEVLDDFQKSVNCTSVNSSRDIAEYNDTFLREDTEFDIGHRFGAGLHVINFGKLYKKIDWSAFDYSVTIESLTLCIATPHSKHVPQYLVIFKAFTPVVWAFILITISVFVHMQYAFQLSQRQIFQHLYTETEIRTYEGTSSLLTVFSYFICGHPPRLLLGQYHTGKVLFTIFSFSALIISTVFLNGMTTLLSSQVRYPEIDTLKEFEEAGISLQMPNTNVSLDFLSQDKKYDALGRKITRTLQFITRSVVMEMEENKELDDFYTEPKSDKLNLTGEVEMDKYMSEILRNVAAILEADAVLESIPEGVRAKKRVKLGRFLHEDPIEYHLVAECLMSYPVFFPILKNSFLFEKLNAMLARFLEAGLTQKTFKKVTNYEFNDTASSAAEEPRPYNLYDLQPAFIILLIGLFSSILVFVAEITEVSKNHSILKYIKRIKLFFH</sequence>
<proteinExistence type="predicted"/>
<keyword evidence="9" id="KW-0732">Signal</keyword>
<dbReference type="InterPro" id="IPR052192">
    <property type="entry name" value="Insect_Ionotropic_Sensory_Rcpt"/>
</dbReference>
<evidence type="ECO:0000256" key="2">
    <source>
        <dbReference type="ARBA" id="ARBA00022475"/>
    </source>
</evidence>
<evidence type="ECO:0000256" key="8">
    <source>
        <dbReference type="SAM" id="Phobius"/>
    </source>
</evidence>
<keyword evidence="7" id="KW-0325">Glycoprotein</keyword>
<evidence type="ECO:0000256" key="3">
    <source>
        <dbReference type="ARBA" id="ARBA00022692"/>
    </source>
</evidence>
<dbReference type="AlphaFoldDB" id="A0A9P0AH91"/>
<keyword evidence="4 8" id="KW-1133">Transmembrane helix</keyword>
<protein>
    <recommendedName>
        <fullName evidence="12">Ionotropic receptor</fullName>
    </recommendedName>
</protein>
<keyword evidence="5 8" id="KW-0472">Membrane</keyword>
<dbReference type="EMBL" id="OU963868">
    <property type="protein sequence ID" value="CAH0392831.1"/>
    <property type="molecule type" value="Genomic_DNA"/>
</dbReference>
<keyword evidence="3 8" id="KW-0812">Transmembrane</keyword>
<name>A0A9P0AH91_BEMTA</name>
<feature type="transmembrane region" description="Helical" evidence="8">
    <location>
        <begin position="447"/>
        <end position="466"/>
    </location>
</feature>
<dbReference type="PANTHER" id="PTHR42643:SF38">
    <property type="entry name" value="IONOTROPIC RECEPTOR 100A"/>
    <property type="match status" value="1"/>
</dbReference>
<evidence type="ECO:0000256" key="4">
    <source>
        <dbReference type="ARBA" id="ARBA00022989"/>
    </source>
</evidence>
<feature type="chain" id="PRO_5040362486" description="Ionotropic receptor" evidence="9">
    <location>
        <begin position="17"/>
        <end position="789"/>
    </location>
</feature>
<evidence type="ECO:0000256" key="5">
    <source>
        <dbReference type="ARBA" id="ARBA00023136"/>
    </source>
</evidence>
<comment type="subcellular location">
    <subcellularLocation>
        <location evidence="1">Cell membrane</location>
        <topology evidence="1">Multi-pass membrane protein</topology>
    </subcellularLocation>
</comment>
<evidence type="ECO:0000256" key="6">
    <source>
        <dbReference type="ARBA" id="ARBA00023170"/>
    </source>
</evidence>
<feature type="signal peptide" evidence="9">
    <location>
        <begin position="1"/>
        <end position="16"/>
    </location>
</feature>
<dbReference type="GO" id="GO:0005886">
    <property type="term" value="C:plasma membrane"/>
    <property type="evidence" value="ECO:0007669"/>
    <property type="project" value="UniProtKB-SubCell"/>
</dbReference>
<organism evidence="10 11">
    <name type="scientific">Bemisia tabaci</name>
    <name type="common">Sweetpotato whitefly</name>
    <name type="synonym">Aleurodes tabaci</name>
    <dbReference type="NCBI Taxonomy" id="7038"/>
    <lineage>
        <taxon>Eukaryota</taxon>
        <taxon>Metazoa</taxon>
        <taxon>Ecdysozoa</taxon>
        <taxon>Arthropoda</taxon>
        <taxon>Hexapoda</taxon>
        <taxon>Insecta</taxon>
        <taxon>Pterygota</taxon>
        <taxon>Neoptera</taxon>
        <taxon>Paraneoptera</taxon>
        <taxon>Hemiptera</taxon>
        <taxon>Sternorrhyncha</taxon>
        <taxon>Aleyrodoidea</taxon>
        <taxon>Aleyrodidae</taxon>
        <taxon>Aleyrodinae</taxon>
        <taxon>Bemisia</taxon>
    </lineage>
</organism>
<evidence type="ECO:0008006" key="12">
    <source>
        <dbReference type="Google" id="ProtNLM"/>
    </source>
</evidence>
<feature type="transmembrane region" description="Helical" evidence="8">
    <location>
        <begin position="517"/>
        <end position="537"/>
    </location>
</feature>
<dbReference type="PANTHER" id="PTHR42643">
    <property type="entry name" value="IONOTROPIC RECEPTOR 20A-RELATED"/>
    <property type="match status" value="1"/>
</dbReference>
<evidence type="ECO:0000256" key="9">
    <source>
        <dbReference type="SAM" id="SignalP"/>
    </source>
</evidence>
<feature type="transmembrane region" description="Helical" evidence="8">
    <location>
        <begin position="749"/>
        <end position="769"/>
    </location>
</feature>
<evidence type="ECO:0000256" key="1">
    <source>
        <dbReference type="ARBA" id="ARBA00004651"/>
    </source>
</evidence>
<reference evidence="10" key="1">
    <citation type="submission" date="2021-12" db="EMBL/GenBank/DDBJ databases">
        <authorList>
            <person name="King R."/>
        </authorList>
    </citation>
    <scope>NUCLEOTIDE SEQUENCE</scope>
</reference>
<accession>A0A9P0AH91</accession>
<keyword evidence="6" id="KW-0675">Receptor</keyword>
<gene>
    <name evidence="10" type="ORF">BEMITA_LOCUS11301</name>
</gene>
<keyword evidence="11" id="KW-1185">Reference proteome</keyword>
<evidence type="ECO:0000313" key="10">
    <source>
        <dbReference type="EMBL" id="CAH0392831.1"/>
    </source>
</evidence>
<keyword evidence="2" id="KW-1003">Cell membrane</keyword>